<protein>
    <submittedName>
        <fullName evidence="1">Uncharacterized protein unknown</fullName>
    </submittedName>
</protein>
<sequence>EFRVLKCLAIPIELYCGFMICDEHMNDESMIL</sequence>
<dbReference type="EMBL" id="AB213666">
    <property type="protein sequence ID" value="BAD98925.1"/>
    <property type="molecule type" value="Genomic_DNA"/>
</dbReference>
<accession>Q4W663</accession>
<name>Q4W663_SOYBN</name>
<dbReference type="AlphaFoldDB" id="Q4W663"/>
<reference evidence="1" key="1">
    <citation type="submission" date="2005-05" db="EMBL/GenBank/DDBJ databases">
        <title>Soybean AFLP Fragment.</title>
        <authorList>
            <person name="Ye C."/>
        </authorList>
    </citation>
    <scope>NUCLEOTIDE SEQUENCE</scope>
    <source>
        <tissue evidence="1">Leaf</tissue>
    </source>
</reference>
<evidence type="ECO:0000313" key="1">
    <source>
        <dbReference type="EMBL" id="BAD98925.1"/>
    </source>
</evidence>
<geneLocation type="mitochondrion" evidence="1"/>
<organism evidence="1">
    <name type="scientific">Glycine max</name>
    <name type="common">Soybean</name>
    <name type="synonym">Glycine hispida</name>
    <dbReference type="NCBI Taxonomy" id="3847"/>
    <lineage>
        <taxon>Eukaryota</taxon>
        <taxon>Viridiplantae</taxon>
        <taxon>Streptophyta</taxon>
        <taxon>Embryophyta</taxon>
        <taxon>Tracheophyta</taxon>
        <taxon>Spermatophyta</taxon>
        <taxon>Magnoliopsida</taxon>
        <taxon>eudicotyledons</taxon>
        <taxon>Gunneridae</taxon>
        <taxon>Pentapetalae</taxon>
        <taxon>rosids</taxon>
        <taxon>fabids</taxon>
        <taxon>Fabales</taxon>
        <taxon>Fabaceae</taxon>
        <taxon>Papilionoideae</taxon>
        <taxon>50 kb inversion clade</taxon>
        <taxon>NPAAA clade</taxon>
        <taxon>indigoferoid/millettioid clade</taxon>
        <taxon>Phaseoleae</taxon>
        <taxon>Glycine</taxon>
        <taxon>Glycine subgen. Soja</taxon>
    </lineage>
</organism>
<proteinExistence type="predicted"/>
<keyword evidence="1" id="KW-0496">Mitochondrion</keyword>
<feature type="non-terminal residue" evidence="1">
    <location>
        <position position="1"/>
    </location>
</feature>
<gene>
    <name evidence="1" type="primary">unknown</name>
</gene>